<proteinExistence type="predicted"/>
<evidence type="ECO:0000313" key="2">
    <source>
        <dbReference type="EMBL" id="WIA12009.1"/>
    </source>
</evidence>
<evidence type="ECO:0000313" key="3">
    <source>
        <dbReference type="Proteomes" id="UP001244341"/>
    </source>
</evidence>
<evidence type="ECO:0000256" key="1">
    <source>
        <dbReference type="SAM" id="SignalP"/>
    </source>
</evidence>
<sequence>MTKAELLVCLGLLIASERLLCADAAAEALERDTHCRHLLKIIRRVPPKEPAPQAKAYTAPVPMIVHRKAPVPQAKAYTAPAPAPELKATQPGRLLLNSNIIGRPRHTSSVPQAKAYTVPVPMIVHRKAPVPQAKAYTAPAPAPELKATQPGRRLLQEIRRVREPAPQAKVYTAPVTVPEIKKAPVP</sequence>
<feature type="chain" id="PRO_5045937464" evidence="1">
    <location>
        <begin position="25"/>
        <end position="186"/>
    </location>
</feature>
<accession>A0ABY8TSB4</accession>
<dbReference type="Proteomes" id="UP001244341">
    <property type="component" value="Chromosome 3b"/>
</dbReference>
<reference evidence="2 3" key="1">
    <citation type="submission" date="2023-05" db="EMBL/GenBank/DDBJ databases">
        <title>A 100% complete, gapless, phased diploid assembly of the Scenedesmus obliquus UTEX 3031 genome.</title>
        <authorList>
            <person name="Biondi T.C."/>
            <person name="Hanschen E.R."/>
            <person name="Kwon T."/>
            <person name="Eng W."/>
            <person name="Kruse C.P.S."/>
            <person name="Koehler S.I."/>
            <person name="Kunde Y."/>
            <person name="Gleasner C.D."/>
            <person name="You Mak K.T."/>
            <person name="Polle J."/>
            <person name="Hovde B.T."/>
            <person name="Starkenburg S.R."/>
        </authorList>
    </citation>
    <scope>NUCLEOTIDE SEQUENCE [LARGE SCALE GENOMIC DNA]</scope>
    <source>
        <strain evidence="2 3">DOE0152z</strain>
    </source>
</reference>
<gene>
    <name evidence="2" type="ORF">OEZ85_012090</name>
</gene>
<name>A0ABY8TSB4_TETOB</name>
<organism evidence="2 3">
    <name type="scientific">Tetradesmus obliquus</name>
    <name type="common">Green alga</name>
    <name type="synonym">Acutodesmus obliquus</name>
    <dbReference type="NCBI Taxonomy" id="3088"/>
    <lineage>
        <taxon>Eukaryota</taxon>
        <taxon>Viridiplantae</taxon>
        <taxon>Chlorophyta</taxon>
        <taxon>core chlorophytes</taxon>
        <taxon>Chlorophyceae</taxon>
        <taxon>CS clade</taxon>
        <taxon>Sphaeropleales</taxon>
        <taxon>Scenedesmaceae</taxon>
        <taxon>Tetradesmus</taxon>
    </lineage>
</organism>
<dbReference type="EMBL" id="CP126210">
    <property type="protein sequence ID" value="WIA12009.1"/>
    <property type="molecule type" value="Genomic_DNA"/>
</dbReference>
<feature type="signal peptide" evidence="1">
    <location>
        <begin position="1"/>
        <end position="24"/>
    </location>
</feature>
<keyword evidence="1" id="KW-0732">Signal</keyword>
<keyword evidence="3" id="KW-1185">Reference proteome</keyword>
<protein>
    <submittedName>
        <fullName evidence="2">Uncharacterized protein</fullName>
    </submittedName>
</protein>